<sequence length="294" mass="32411">MTPAFSLAGISKHYPDFSLRDVSLTLPEGQVMGLVGVNGAGKTTLMRLLTGLAAPDAGEVTVLGHRLPGEQVAAKADIGYASEDMRLYRGQSLRWHIELVRRIYPGWDESYAAELVQRFDLRPDQAVGGFSHGQRVKSLLLLCLARRPRLLLLDEPTTGLDPVARIEVLEALADVLRDERRSVLFSSHNTHDVEQLADTITFLHQGRLVASADKHAFLENWRRLVCQGPLPADLADWPDIASVRANGSLVEIKARAWRDDLPARLSARGLQVQRTDPMSLEDIFITAVRSGAVA</sequence>
<evidence type="ECO:0000256" key="3">
    <source>
        <dbReference type="ARBA" id="ARBA00022840"/>
    </source>
</evidence>
<dbReference type="AlphaFoldDB" id="A0A091B9X4"/>
<dbReference type="SMART" id="SM00382">
    <property type="entry name" value="AAA"/>
    <property type="match status" value="1"/>
</dbReference>
<dbReference type="PROSITE" id="PS50893">
    <property type="entry name" value="ABC_TRANSPORTER_2"/>
    <property type="match status" value="1"/>
</dbReference>
<dbReference type="SUPFAM" id="SSF52540">
    <property type="entry name" value="P-loop containing nucleoside triphosphate hydrolases"/>
    <property type="match status" value="1"/>
</dbReference>
<accession>A0A091B9X4</accession>
<dbReference type="STRING" id="1384054.N790_01475"/>
<evidence type="ECO:0000259" key="4">
    <source>
        <dbReference type="PROSITE" id="PS50893"/>
    </source>
</evidence>
<dbReference type="RefSeq" id="WP_043802531.1">
    <property type="nucleotide sequence ID" value="NZ_AVCH01000150.1"/>
</dbReference>
<evidence type="ECO:0000313" key="5">
    <source>
        <dbReference type="EMBL" id="KFN48516.1"/>
    </source>
</evidence>
<dbReference type="InterPro" id="IPR003439">
    <property type="entry name" value="ABC_transporter-like_ATP-bd"/>
</dbReference>
<dbReference type="InterPro" id="IPR051782">
    <property type="entry name" value="ABC_Transporter_VariousFunc"/>
</dbReference>
<keyword evidence="1" id="KW-0813">Transport</keyword>
<evidence type="ECO:0000313" key="6">
    <source>
        <dbReference type="Proteomes" id="UP000029392"/>
    </source>
</evidence>
<dbReference type="Proteomes" id="UP000029392">
    <property type="component" value="Unassembled WGS sequence"/>
</dbReference>
<dbReference type="PANTHER" id="PTHR42939:SF1">
    <property type="entry name" value="ABC TRANSPORTER ATP-BINDING PROTEIN ALBC-RELATED"/>
    <property type="match status" value="1"/>
</dbReference>
<organism evidence="5 6">
    <name type="scientific">Arenimonas malthae CC-JY-1</name>
    <dbReference type="NCBI Taxonomy" id="1384054"/>
    <lineage>
        <taxon>Bacteria</taxon>
        <taxon>Pseudomonadati</taxon>
        <taxon>Pseudomonadota</taxon>
        <taxon>Gammaproteobacteria</taxon>
        <taxon>Lysobacterales</taxon>
        <taxon>Lysobacteraceae</taxon>
        <taxon>Arenimonas</taxon>
    </lineage>
</organism>
<dbReference type="InterPro" id="IPR003593">
    <property type="entry name" value="AAA+_ATPase"/>
</dbReference>
<dbReference type="GO" id="GO:0016887">
    <property type="term" value="F:ATP hydrolysis activity"/>
    <property type="evidence" value="ECO:0007669"/>
    <property type="project" value="InterPro"/>
</dbReference>
<dbReference type="InterPro" id="IPR027417">
    <property type="entry name" value="P-loop_NTPase"/>
</dbReference>
<comment type="caution">
    <text evidence="5">The sequence shown here is derived from an EMBL/GenBank/DDBJ whole genome shotgun (WGS) entry which is preliminary data.</text>
</comment>
<protein>
    <recommendedName>
        <fullName evidence="4">ABC transporter domain-containing protein</fullName>
    </recommendedName>
</protein>
<keyword evidence="2" id="KW-0547">Nucleotide-binding</keyword>
<dbReference type="eggNOG" id="COG1131">
    <property type="taxonomic scope" value="Bacteria"/>
</dbReference>
<evidence type="ECO:0000256" key="2">
    <source>
        <dbReference type="ARBA" id="ARBA00022741"/>
    </source>
</evidence>
<name>A0A091B9X4_9GAMM</name>
<dbReference type="OrthoDB" id="9804819at2"/>
<evidence type="ECO:0000256" key="1">
    <source>
        <dbReference type="ARBA" id="ARBA00022448"/>
    </source>
</evidence>
<proteinExistence type="predicted"/>
<keyword evidence="3" id="KW-0067">ATP-binding</keyword>
<dbReference type="EMBL" id="AVCH01000150">
    <property type="protein sequence ID" value="KFN48516.1"/>
    <property type="molecule type" value="Genomic_DNA"/>
</dbReference>
<keyword evidence="6" id="KW-1185">Reference proteome</keyword>
<reference evidence="5 6" key="1">
    <citation type="submission" date="2013-09" db="EMBL/GenBank/DDBJ databases">
        <title>Genome sequencing of Arenimonas malthae.</title>
        <authorList>
            <person name="Chen F."/>
            <person name="Wang G."/>
        </authorList>
    </citation>
    <scope>NUCLEOTIDE SEQUENCE [LARGE SCALE GENOMIC DNA]</scope>
    <source>
        <strain evidence="5 6">CC-JY-1</strain>
    </source>
</reference>
<dbReference type="CDD" id="cd03230">
    <property type="entry name" value="ABC_DR_subfamily_A"/>
    <property type="match status" value="1"/>
</dbReference>
<dbReference type="PANTHER" id="PTHR42939">
    <property type="entry name" value="ABC TRANSPORTER ATP-BINDING PROTEIN ALBC-RELATED"/>
    <property type="match status" value="1"/>
</dbReference>
<dbReference type="Gene3D" id="3.40.50.300">
    <property type="entry name" value="P-loop containing nucleotide triphosphate hydrolases"/>
    <property type="match status" value="1"/>
</dbReference>
<gene>
    <name evidence="5" type="ORF">N790_01475</name>
</gene>
<dbReference type="PATRIC" id="fig|1384054.3.peg.1272"/>
<dbReference type="Pfam" id="PF00005">
    <property type="entry name" value="ABC_tran"/>
    <property type="match status" value="1"/>
</dbReference>
<dbReference type="GO" id="GO:0005524">
    <property type="term" value="F:ATP binding"/>
    <property type="evidence" value="ECO:0007669"/>
    <property type="project" value="UniProtKB-KW"/>
</dbReference>
<feature type="domain" description="ABC transporter" evidence="4">
    <location>
        <begin position="2"/>
        <end position="230"/>
    </location>
</feature>